<name>A0A6M2F6J9_9ROSI</name>
<dbReference type="InterPro" id="IPR043502">
    <property type="entry name" value="DNA/RNA_pol_sf"/>
</dbReference>
<feature type="region of interest" description="Disordered" evidence="1">
    <location>
        <begin position="117"/>
        <end position="138"/>
    </location>
</feature>
<feature type="domain" description="Reverse transcriptase Ty1/copia-type" evidence="2">
    <location>
        <begin position="255"/>
        <end position="497"/>
    </location>
</feature>
<dbReference type="PANTHER" id="PTHR11439:SF450">
    <property type="entry name" value="REVERSE TRANSCRIPTASE TY1_COPIA-TYPE DOMAIN-CONTAINING PROTEIN"/>
    <property type="match status" value="1"/>
</dbReference>
<accession>A0A6M2F6J9</accession>
<reference evidence="4" key="1">
    <citation type="submission" date="2020-03" db="EMBL/GenBank/DDBJ databases">
        <authorList>
            <person name="Zhang R."/>
        </authorList>
    </citation>
    <scope>NUCLEOTIDE SEQUENCE</scope>
</reference>
<dbReference type="AlphaFoldDB" id="A0A6M2F6J9"/>
<proteinExistence type="predicted"/>
<feature type="domain" description="Retroviral polymerase SH3-like" evidence="3">
    <location>
        <begin position="30"/>
        <end position="92"/>
    </location>
</feature>
<dbReference type="SUPFAM" id="SSF56672">
    <property type="entry name" value="DNA/RNA polymerases"/>
    <property type="match status" value="1"/>
</dbReference>
<dbReference type="Pfam" id="PF07727">
    <property type="entry name" value="RVT_2"/>
    <property type="match status" value="1"/>
</dbReference>
<dbReference type="Pfam" id="PF25597">
    <property type="entry name" value="SH3_retrovirus"/>
    <property type="match status" value="1"/>
</dbReference>
<sequence>MPTPTLQMFSPYESIFHSSPNFSKLKVFGCLCYPWLGPYTSHKLDPKSKPCVFLGYSLSQSAFLCFDKSTSKIHVSRHVKFVESVFPFKSSSTDSSHSSSYISDWVPPIIPVSSTPQQQLVLSTPSQQSHAADPSSMGSSLCSLPSSSCTAEALPSTIISSSPLSQVLPSSSPLNPIIPTSHLLPQAPPIPPQTTSHHPMVTRSRNNIKKPVQKLTLHTIKSDTSNIEPSNTSQAFKDPNWRQAMSEEYDALVRNGTWELVSPNGITNLVGCRWVYRIKRNSDGSINRFKARLVAKGFHQRPGVDYHDTFSPVVKPTTVRLVLSLAISRGWSLKQLDINNAFLQGSLSETVFMEQPPGFVDQDKPSFVCKLHKAIYGLKQAPRAWYYELRHFLLASGFHNSHSDTSLFIFQSAPHVLYLLVYVDDIIVTGSNDAVLSQFVSSLAKRFSLKELGDLSYFLGVEVISHKHGLLLSQRRYITDLLTRLHMHEAKPVLTPLPSSASVVSLKSGLPLPDPTIYREVVGSLQYLSLTRPDVSFAVNKLSQFMHHPTDTHWILVKRILRYLLGTLNKGILLRRDSPCSLHAFADKLHAFSDADWAGNKDDYSSTSAYLVYLGSNLISWSSKKQKTIARSSTEAEYRSVAATAAELSWVCSLIQELGVALPTPPVIYCDNVGATQLSSNPIFHSRMKHVAVDYHFIRDQVQSGRLRVAHISSADQLADLLTKPLSTSQFQFFRDKIGLYDRGLS</sequence>
<evidence type="ECO:0000259" key="3">
    <source>
        <dbReference type="Pfam" id="PF25597"/>
    </source>
</evidence>
<evidence type="ECO:0000256" key="1">
    <source>
        <dbReference type="SAM" id="MobiDB-lite"/>
    </source>
</evidence>
<dbReference type="InterPro" id="IPR057670">
    <property type="entry name" value="SH3_retrovirus"/>
</dbReference>
<organism evidence="4">
    <name type="scientific">Populus davidiana</name>
    <dbReference type="NCBI Taxonomy" id="266767"/>
    <lineage>
        <taxon>Eukaryota</taxon>
        <taxon>Viridiplantae</taxon>
        <taxon>Streptophyta</taxon>
        <taxon>Embryophyta</taxon>
        <taxon>Tracheophyta</taxon>
        <taxon>Spermatophyta</taxon>
        <taxon>Magnoliopsida</taxon>
        <taxon>eudicotyledons</taxon>
        <taxon>Gunneridae</taxon>
        <taxon>Pentapetalae</taxon>
        <taxon>rosids</taxon>
        <taxon>fabids</taxon>
        <taxon>Malpighiales</taxon>
        <taxon>Salicaceae</taxon>
        <taxon>Saliceae</taxon>
        <taxon>Populus</taxon>
    </lineage>
</organism>
<evidence type="ECO:0000313" key="4">
    <source>
        <dbReference type="EMBL" id="NUU91259.1"/>
    </source>
</evidence>
<protein>
    <submittedName>
        <fullName evidence="4">Uncharacterized protein</fullName>
    </submittedName>
</protein>
<dbReference type="InterPro" id="IPR013103">
    <property type="entry name" value="RVT_2"/>
</dbReference>
<feature type="compositionally biased region" description="Polar residues" evidence="1">
    <location>
        <begin position="117"/>
        <end position="130"/>
    </location>
</feature>
<dbReference type="PANTHER" id="PTHR11439">
    <property type="entry name" value="GAG-POL-RELATED RETROTRANSPOSON"/>
    <property type="match status" value="1"/>
</dbReference>
<dbReference type="CDD" id="cd09272">
    <property type="entry name" value="RNase_HI_RT_Ty1"/>
    <property type="match status" value="1"/>
</dbReference>
<dbReference type="EMBL" id="GILB01010926">
    <property type="protein sequence ID" value="NUU91259.1"/>
    <property type="molecule type" value="Transcribed_RNA"/>
</dbReference>
<evidence type="ECO:0000259" key="2">
    <source>
        <dbReference type="Pfam" id="PF07727"/>
    </source>
</evidence>